<gene>
    <name evidence="3" type="ORF">ACFQ4H_17220</name>
</gene>
<keyword evidence="2" id="KW-0732">Signal</keyword>
<feature type="compositionally biased region" description="Basic and acidic residues" evidence="1">
    <location>
        <begin position="420"/>
        <end position="434"/>
    </location>
</feature>
<dbReference type="PANTHER" id="PTHR43649:SF32">
    <property type="entry name" value="SUGAR BINDING SECRETED PROTEIN"/>
    <property type="match status" value="1"/>
</dbReference>
<evidence type="ECO:0000256" key="1">
    <source>
        <dbReference type="SAM" id="MobiDB-lite"/>
    </source>
</evidence>
<dbReference type="SUPFAM" id="SSF53850">
    <property type="entry name" value="Periplasmic binding protein-like II"/>
    <property type="match status" value="1"/>
</dbReference>
<dbReference type="InterPro" id="IPR050490">
    <property type="entry name" value="Bact_solute-bd_prot1"/>
</dbReference>
<keyword evidence="4" id="KW-1185">Reference proteome</keyword>
<evidence type="ECO:0000313" key="3">
    <source>
        <dbReference type="EMBL" id="MFD1322835.1"/>
    </source>
</evidence>
<dbReference type="EMBL" id="JBHTMP010000024">
    <property type="protein sequence ID" value="MFD1322835.1"/>
    <property type="molecule type" value="Genomic_DNA"/>
</dbReference>
<dbReference type="Pfam" id="PF13416">
    <property type="entry name" value="SBP_bac_8"/>
    <property type="match status" value="1"/>
</dbReference>
<reference evidence="4" key="1">
    <citation type="journal article" date="2019" name="Int. J. Syst. Evol. Microbiol.">
        <title>The Global Catalogue of Microorganisms (GCM) 10K type strain sequencing project: providing services to taxonomists for standard genome sequencing and annotation.</title>
        <authorList>
            <consortium name="The Broad Institute Genomics Platform"/>
            <consortium name="The Broad Institute Genome Sequencing Center for Infectious Disease"/>
            <person name="Wu L."/>
            <person name="Ma J."/>
        </authorList>
    </citation>
    <scope>NUCLEOTIDE SEQUENCE [LARGE SCALE GENOMIC DNA]</scope>
    <source>
        <strain evidence="4">JCM 31037</strain>
    </source>
</reference>
<comment type="caution">
    <text evidence="3">The sequence shown here is derived from an EMBL/GenBank/DDBJ whole genome shotgun (WGS) entry which is preliminary data.</text>
</comment>
<sequence length="434" mass="46973">MSVTRRGVRDMAVVALAAGMVFSATACSKDSGGDGSADGKVTITLQYFGSPGFDQAVADFQAKNPNIKVDAQNMGQLKDYQPKLVQWLATGKGAGDVVMLEEGPLQGYLQDHKNFANLLDLGAAELESSFLPYKWANGFTADKKKLVGLGTDVGGLAMCYRSDLFAKAGFPTARDEVSKLWPTWEAYAAKGAEFKAKNTGATWIDSATSIMQPYIMQNSDTWFYDTSNKFIGDTNPVVKTAWNFGLKLGADGLTSKLTRWAPDWDASFKKSAFATVPCPAWMTGAIAERAGDENKGKWDIADIPGGSGNWGGSYLAIPEQSTKKKQAFELLKYLTGKEGSLANFKEKGNMPSNVQALDDPQFKDSTNAYFSNAPTGVIFGTSVKQLKPIYLGPKHQQLWENIFEPQMQAAEQGKSTSDAAWDKAVQDGKKLAEG</sequence>
<organism evidence="3 4">
    <name type="scientific">Micromonospora sonneratiae</name>
    <dbReference type="NCBI Taxonomy" id="1184706"/>
    <lineage>
        <taxon>Bacteria</taxon>
        <taxon>Bacillati</taxon>
        <taxon>Actinomycetota</taxon>
        <taxon>Actinomycetes</taxon>
        <taxon>Micromonosporales</taxon>
        <taxon>Micromonosporaceae</taxon>
        <taxon>Micromonospora</taxon>
    </lineage>
</organism>
<proteinExistence type="predicted"/>
<dbReference type="RefSeq" id="WP_377571982.1">
    <property type="nucleotide sequence ID" value="NZ_JBHTMP010000024.1"/>
</dbReference>
<dbReference type="PROSITE" id="PS51257">
    <property type="entry name" value="PROKAR_LIPOPROTEIN"/>
    <property type="match status" value="1"/>
</dbReference>
<dbReference type="InterPro" id="IPR006059">
    <property type="entry name" value="SBP"/>
</dbReference>
<name>A0ABW3YH82_9ACTN</name>
<feature type="signal peptide" evidence="2">
    <location>
        <begin position="1"/>
        <end position="26"/>
    </location>
</feature>
<dbReference type="PANTHER" id="PTHR43649">
    <property type="entry name" value="ARABINOSE-BINDING PROTEIN-RELATED"/>
    <property type="match status" value="1"/>
</dbReference>
<accession>A0ABW3YH82</accession>
<feature type="chain" id="PRO_5045339732" evidence="2">
    <location>
        <begin position="27"/>
        <end position="434"/>
    </location>
</feature>
<dbReference type="Proteomes" id="UP001597260">
    <property type="component" value="Unassembled WGS sequence"/>
</dbReference>
<evidence type="ECO:0000313" key="4">
    <source>
        <dbReference type="Proteomes" id="UP001597260"/>
    </source>
</evidence>
<evidence type="ECO:0000256" key="2">
    <source>
        <dbReference type="SAM" id="SignalP"/>
    </source>
</evidence>
<protein>
    <submittedName>
        <fullName evidence="3">Extracellular solute-binding protein</fullName>
    </submittedName>
</protein>
<feature type="region of interest" description="Disordered" evidence="1">
    <location>
        <begin position="409"/>
        <end position="434"/>
    </location>
</feature>
<dbReference type="Gene3D" id="3.40.190.10">
    <property type="entry name" value="Periplasmic binding protein-like II"/>
    <property type="match status" value="1"/>
</dbReference>